<evidence type="ECO:0000259" key="7">
    <source>
        <dbReference type="Pfam" id="PF06271"/>
    </source>
</evidence>
<evidence type="ECO:0000256" key="4">
    <source>
        <dbReference type="ARBA" id="ARBA00022989"/>
    </source>
</evidence>
<evidence type="ECO:0000256" key="3">
    <source>
        <dbReference type="ARBA" id="ARBA00022692"/>
    </source>
</evidence>
<protein>
    <recommendedName>
        <fullName evidence="7">RDD domain-containing protein</fullName>
    </recommendedName>
</protein>
<keyword evidence="9" id="KW-1185">Reference proteome</keyword>
<feature type="domain" description="RDD" evidence="7">
    <location>
        <begin position="32"/>
        <end position="156"/>
    </location>
</feature>
<feature type="transmembrane region" description="Helical" evidence="6">
    <location>
        <begin position="126"/>
        <end position="145"/>
    </location>
</feature>
<keyword evidence="3 6" id="KW-0812">Transmembrane</keyword>
<dbReference type="InterPro" id="IPR010432">
    <property type="entry name" value="RDD"/>
</dbReference>
<dbReference type="OrthoDB" id="9793824at2"/>
<sequence length="185" mass="21344">MTIEDNSGINLSHEVQQNILDTPSEEYEEKTVGFWMRFFAFIIDQGIVSAIIGIVVYPIFKVFNWSLSDVRYFAPITIISAIFYYGYFILMTKYLGQTLGKMIFGLKVQKVNGENLDWGTVVFRELIGRFINNTIWILYVLVIFMPKNNSLADYFADTVVIQENVFVKKKNEMNQKVTLTTQSVG</sequence>
<evidence type="ECO:0000256" key="2">
    <source>
        <dbReference type="ARBA" id="ARBA00022475"/>
    </source>
</evidence>
<dbReference type="STRING" id="1384049.CD29_14735"/>
<evidence type="ECO:0000256" key="1">
    <source>
        <dbReference type="ARBA" id="ARBA00004651"/>
    </source>
</evidence>
<dbReference type="Pfam" id="PF06271">
    <property type="entry name" value="RDD"/>
    <property type="match status" value="1"/>
</dbReference>
<organism evidence="8 9">
    <name type="scientific">Ureibacillus manganicus DSM 26584</name>
    <dbReference type="NCBI Taxonomy" id="1384049"/>
    <lineage>
        <taxon>Bacteria</taxon>
        <taxon>Bacillati</taxon>
        <taxon>Bacillota</taxon>
        <taxon>Bacilli</taxon>
        <taxon>Bacillales</taxon>
        <taxon>Caryophanaceae</taxon>
        <taxon>Ureibacillus</taxon>
    </lineage>
</organism>
<dbReference type="RefSeq" id="WP_081976276.1">
    <property type="nucleotide sequence ID" value="NZ_AVDA01000018.1"/>
</dbReference>
<keyword evidence="5 6" id="KW-0472">Membrane</keyword>
<dbReference type="EMBL" id="JPVN01000018">
    <property type="protein sequence ID" value="KGR77514.1"/>
    <property type="molecule type" value="Genomic_DNA"/>
</dbReference>
<accession>A0A0A3HYH2</accession>
<dbReference type="Proteomes" id="UP000030416">
    <property type="component" value="Unassembled WGS sequence"/>
</dbReference>
<dbReference type="InterPro" id="IPR051791">
    <property type="entry name" value="Pra-immunoreactive"/>
</dbReference>
<keyword evidence="4 6" id="KW-1133">Transmembrane helix</keyword>
<name>A0A0A3HYH2_9BACL</name>
<reference evidence="8 9" key="1">
    <citation type="submission" date="2014-02" db="EMBL/GenBank/DDBJ databases">
        <title>Draft genome sequence of Lysinibacillus manganicus DSM 26584T.</title>
        <authorList>
            <person name="Zhang F."/>
            <person name="Wang G."/>
            <person name="Zhang L."/>
        </authorList>
    </citation>
    <scope>NUCLEOTIDE SEQUENCE [LARGE SCALE GENOMIC DNA]</scope>
    <source>
        <strain evidence="8 9">DSM 26584</strain>
    </source>
</reference>
<evidence type="ECO:0000313" key="8">
    <source>
        <dbReference type="EMBL" id="KGR77514.1"/>
    </source>
</evidence>
<evidence type="ECO:0000256" key="6">
    <source>
        <dbReference type="SAM" id="Phobius"/>
    </source>
</evidence>
<comment type="subcellular location">
    <subcellularLocation>
        <location evidence="1">Cell membrane</location>
        <topology evidence="1">Multi-pass membrane protein</topology>
    </subcellularLocation>
</comment>
<evidence type="ECO:0000256" key="5">
    <source>
        <dbReference type="ARBA" id="ARBA00023136"/>
    </source>
</evidence>
<feature type="transmembrane region" description="Helical" evidence="6">
    <location>
        <begin position="34"/>
        <end position="60"/>
    </location>
</feature>
<proteinExistence type="predicted"/>
<dbReference type="AlphaFoldDB" id="A0A0A3HYH2"/>
<dbReference type="eggNOG" id="COG1714">
    <property type="taxonomic scope" value="Bacteria"/>
</dbReference>
<keyword evidence="2" id="KW-1003">Cell membrane</keyword>
<dbReference type="GO" id="GO:0005886">
    <property type="term" value="C:plasma membrane"/>
    <property type="evidence" value="ECO:0007669"/>
    <property type="project" value="UniProtKB-SubCell"/>
</dbReference>
<evidence type="ECO:0000313" key="9">
    <source>
        <dbReference type="Proteomes" id="UP000030416"/>
    </source>
</evidence>
<comment type="caution">
    <text evidence="8">The sequence shown here is derived from an EMBL/GenBank/DDBJ whole genome shotgun (WGS) entry which is preliminary data.</text>
</comment>
<gene>
    <name evidence="8" type="ORF">CD29_14735</name>
</gene>
<feature type="transmembrane region" description="Helical" evidence="6">
    <location>
        <begin position="72"/>
        <end position="90"/>
    </location>
</feature>
<dbReference type="PANTHER" id="PTHR36115">
    <property type="entry name" value="PROLINE-RICH ANTIGEN HOMOLOG-RELATED"/>
    <property type="match status" value="1"/>
</dbReference>
<dbReference type="PANTHER" id="PTHR36115:SF9">
    <property type="entry name" value="LMO1584 PROTEIN"/>
    <property type="match status" value="1"/>
</dbReference>